<dbReference type="EMBL" id="JAJAGQ010000019">
    <property type="protein sequence ID" value="KAJ8533836.1"/>
    <property type="molecule type" value="Genomic_DNA"/>
</dbReference>
<protein>
    <submittedName>
        <fullName evidence="1">Uncharacterized protein</fullName>
    </submittedName>
</protein>
<organism evidence="1 2">
    <name type="scientific">Anisodus acutangulus</name>
    <dbReference type="NCBI Taxonomy" id="402998"/>
    <lineage>
        <taxon>Eukaryota</taxon>
        <taxon>Viridiplantae</taxon>
        <taxon>Streptophyta</taxon>
        <taxon>Embryophyta</taxon>
        <taxon>Tracheophyta</taxon>
        <taxon>Spermatophyta</taxon>
        <taxon>Magnoliopsida</taxon>
        <taxon>eudicotyledons</taxon>
        <taxon>Gunneridae</taxon>
        <taxon>Pentapetalae</taxon>
        <taxon>asterids</taxon>
        <taxon>lamiids</taxon>
        <taxon>Solanales</taxon>
        <taxon>Solanaceae</taxon>
        <taxon>Solanoideae</taxon>
        <taxon>Hyoscyameae</taxon>
        <taxon>Anisodus</taxon>
    </lineage>
</organism>
<proteinExistence type="predicted"/>
<dbReference type="OrthoDB" id="747893at2759"/>
<comment type="caution">
    <text evidence="1">The sequence shown here is derived from an EMBL/GenBank/DDBJ whole genome shotgun (WGS) entry which is preliminary data.</text>
</comment>
<keyword evidence="2" id="KW-1185">Reference proteome</keyword>
<sequence>MANKLDDCEFWLPSQFLTDDDLLMDFKINSIGDGGKYLGRDYGPGFNPFGHHSDLSSPVESVIGSVDTESDEEEYITGLSHKMVHSTLLDSGFGYANTKGWSLSGSPQSTLNCPSEASSPPPVNRNDGVFDQFYPAAGEVARIRMMEDAAGVYQNKTSTVPLGPKNSNKNFGSLNSYHPSLSHRQLQVAQFELLKQQQIMKQGQVQVVFGSGKGGFGQYPMGHNRAQNGVARPMNSSISGSGMRAVFLGNQGPKRECTGTGVFLPRRIGTTHTESRKKPAGCSTVLLPDRVVQALNLNLGAMDIRQQNQVQARCYNVGSGLTPVSGLKYPNNMAATTQQGRNVRTENTYSQPASMSQELLLPRDWTY</sequence>
<dbReference type="Proteomes" id="UP001152561">
    <property type="component" value="Unassembled WGS sequence"/>
</dbReference>
<reference evidence="2" key="1">
    <citation type="journal article" date="2023" name="Proc. Natl. Acad. Sci. U.S.A.">
        <title>Genomic and structural basis for evolution of tropane alkaloid biosynthesis.</title>
        <authorList>
            <person name="Wanga Y.-J."/>
            <person name="Taina T."/>
            <person name="Yua J.-Y."/>
            <person name="Lia J."/>
            <person name="Xua B."/>
            <person name="Chenc J."/>
            <person name="D'Auriad J.C."/>
            <person name="Huanga J.-P."/>
            <person name="Huanga S.-X."/>
        </authorList>
    </citation>
    <scope>NUCLEOTIDE SEQUENCE [LARGE SCALE GENOMIC DNA]</scope>
    <source>
        <strain evidence="2">cv. KIB-2019</strain>
    </source>
</reference>
<evidence type="ECO:0000313" key="2">
    <source>
        <dbReference type="Proteomes" id="UP001152561"/>
    </source>
</evidence>
<gene>
    <name evidence="1" type="ORF">K7X08_007160</name>
</gene>
<dbReference type="PANTHER" id="PTHR33356">
    <property type="entry name" value="TIP41-LIKE PROTEIN"/>
    <property type="match status" value="1"/>
</dbReference>
<evidence type="ECO:0000313" key="1">
    <source>
        <dbReference type="EMBL" id="KAJ8533836.1"/>
    </source>
</evidence>
<name>A0A9Q1QZ78_9SOLA</name>
<dbReference type="AlphaFoldDB" id="A0A9Q1QZ78"/>
<accession>A0A9Q1QZ78</accession>
<dbReference type="PANTHER" id="PTHR33356:SF5">
    <property type="entry name" value="TIP41-LIKE PROTEIN"/>
    <property type="match status" value="1"/>
</dbReference>